<name>A0A0G4G1G9_9ALVE</name>
<accession>A0A0G4G1G9</accession>
<dbReference type="PROSITE" id="PS51886">
    <property type="entry name" value="TLDC"/>
    <property type="match status" value="1"/>
</dbReference>
<protein>
    <recommendedName>
        <fullName evidence="1">TLDc domain-containing protein</fullName>
    </recommendedName>
</protein>
<dbReference type="PhylomeDB" id="A0A0G4G1G9"/>
<evidence type="ECO:0000313" key="2">
    <source>
        <dbReference type="EMBL" id="CEM21858.1"/>
    </source>
</evidence>
<dbReference type="SMART" id="SM00584">
    <property type="entry name" value="TLDc"/>
    <property type="match status" value="1"/>
</dbReference>
<organism evidence="2">
    <name type="scientific">Chromera velia CCMP2878</name>
    <dbReference type="NCBI Taxonomy" id="1169474"/>
    <lineage>
        <taxon>Eukaryota</taxon>
        <taxon>Sar</taxon>
        <taxon>Alveolata</taxon>
        <taxon>Colpodellida</taxon>
        <taxon>Chromeraceae</taxon>
        <taxon>Chromera</taxon>
    </lineage>
</organism>
<proteinExistence type="predicted"/>
<dbReference type="Pfam" id="PF07534">
    <property type="entry name" value="TLD"/>
    <property type="match status" value="1"/>
</dbReference>
<dbReference type="AlphaFoldDB" id="A0A0G4G1G9"/>
<feature type="domain" description="TLDc" evidence="1">
    <location>
        <begin position="176"/>
        <end position="353"/>
    </location>
</feature>
<sequence>MSDLLSEIKKYHEKIVGTAGRMEALKEVRTSSCSLENPAIDIFAPNPTFSLSVVEHKRVEDVSTFLSDWVFPGRLQNDFPDFLETLNWGASSWEEIKKLSDDIMRVAVRVAEYENGSLLEPLKKEFAKYLENLQTISKVLYDLEEKALNEESRLAQVNAQIAEKVEALNRCIRECGIRPSPRFSKDSILIPETRQRLLVSWFPGQWDLIYRGTRDGMNPAAFHSICDGRGPTVTIVQCGQNISGGYTKEPWAGGGNGRYVSDDTASVFLLSNAQGIEPVRFPVKKGSPQAAFHYSLNGPSFGHDLMAFNNNTTNCYSVLGTRYAVPPGTSQYLLTGGGQQHVLMTEIEVFALRTRLSGSTSAASSAS</sequence>
<evidence type="ECO:0000259" key="1">
    <source>
        <dbReference type="PROSITE" id="PS51886"/>
    </source>
</evidence>
<dbReference type="EMBL" id="CDMZ01000807">
    <property type="protein sequence ID" value="CEM21858.1"/>
    <property type="molecule type" value="Genomic_DNA"/>
</dbReference>
<dbReference type="VEuPathDB" id="CryptoDB:Cvel_19756"/>
<gene>
    <name evidence="2" type="ORF">Cvel_19756</name>
</gene>
<dbReference type="InterPro" id="IPR006571">
    <property type="entry name" value="TLDc_dom"/>
</dbReference>
<reference evidence="2" key="1">
    <citation type="submission" date="2014-11" db="EMBL/GenBank/DDBJ databases">
        <authorList>
            <person name="Otto D Thomas"/>
            <person name="Naeem Raeece"/>
        </authorList>
    </citation>
    <scope>NUCLEOTIDE SEQUENCE</scope>
</reference>